<proteinExistence type="predicted"/>
<name>A0A6L9MTM1_9ALTE</name>
<dbReference type="AlphaFoldDB" id="A0A6L9MTM1"/>
<feature type="domain" description="DUF218" evidence="2">
    <location>
        <begin position="80"/>
        <end position="240"/>
    </location>
</feature>
<dbReference type="Pfam" id="PF02698">
    <property type="entry name" value="DUF218"/>
    <property type="match status" value="1"/>
</dbReference>
<keyword evidence="1" id="KW-1133">Transmembrane helix</keyword>
<keyword evidence="1" id="KW-0472">Membrane</keyword>
<dbReference type="GO" id="GO:0005886">
    <property type="term" value="C:plasma membrane"/>
    <property type="evidence" value="ECO:0007669"/>
    <property type="project" value="TreeGrafter"/>
</dbReference>
<dbReference type="InterPro" id="IPR003848">
    <property type="entry name" value="DUF218"/>
</dbReference>
<dbReference type="GO" id="GO:0043164">
    <property type="term" value="P:Gram-negative-bacterium-type cell wall biogenesis"/>
    <property type="evidence" value="ECO:0007669"/>
    <property type="project" value="TreeGrafter"/>
</dbReference>
<dbReference type="RefSeq" id="WP_163111555.1">
    <property type="nucleotide sequence ID" value="NZ_JAAAWP010000004.1"/>
</dbReference>
<dbReference type="CDD" id="cd06259">
    <property type="entry name" value="YdcF-like"/>
    <property type="match status" value="1"/>
</dbReference>
<dbReference type="EMBL" id="JAAAWP010000004">
    <property type="protein sequence ID" value="NDW21592.1"/>
    <property type="molecule type" value="Genomic_DNA"/>
</dbReference>
<protein>
    <recommendedName>
        <fullName evidence="2">DUF218 domain-containing protein</fullName>
    </recommendedName>
</protein>
<evidence type="ECO:0000313" key="3">
    <source>
        <dbReference type="EMBL" id="NDW21592.1"/>
    </source>
</evidence>
<comment type="caution">
    <text evidence="3">The sequence shown here is derived from an EMBL/GenBank/DDBJ whole genome shotgun (WGS) entry which is preliminary data.</text>
</comment>
<feature type="transmembrane region" description="Helical" evidence="1">
    <location>
        <begin position="6"/>
        <end position="31"/>
    </location>
</feature>
<organism evidence="3 4">
    <name type="scientific">Alteromonas hispanica</name>
    <dbReference type="NCBI Taxonomy" id="315421"/>
    <lineage>
        <taxon>Bacteria</taxon>
        <taxon>Pseudomonadati</taxon>
        <taxon>Pseudomonadota</taxon>
        <taxon>Gammaproteobacteria</taxon>
        <taxon>Alteromonadales</taxon>
        <taxon>Alteromonadaceae</taxon>
        <taxon>Alteromonas/Salinimonas group</taxon>
        <taxon>Alteromonas</taxon>
    </lineage>
</organism>
<accession>A0A6L9MTM1</accession>
<dbReference type="PANTHER" id="PTHR30336">
    <property type="entry name" value="INNER MEMBRANE PROTEIN, PROBABLE PERMEASE"/>
    <property type="match status" value="1"/>
</dbReference>
<evidence type="ECO:0000313" key="4">
    <source>
        <dbReference type="Proteomes" id="UP000478837"/>
    </source>
</evidence>
<keyword evidence="1" id="KW-0812">Transmembrane</keyword>
<sequence>MDVLKLITLQLITPLKLTLLLLLISVILNFLSRQYVAKLIRNVAIFWLLLWSQPYASDVLLHFVEYKADNRLARQNQKPDYIFVLACYYSTQGDVSDISRWPECSLQRNVEAARLHFKTQAPVIITGGNFLHNKAVNYSHVAKQFFLSMGIEPKHIITTSKGTNTHEEIISAKHYLNNKNVWVVSSASHIHRLQRELSGITSFTTFFPVDYHSKGDLSPYLTLPSQKALENARVGIYELMARVKFILTF</sequence>
<evidence type="ECO:0000259" key="2">
    <source>
        <dbReference type="Pfam" id="PF02698"/>
    </source>
</evidence>
<dbReference type="GO" id="GO:0000270">
    <property type="term" value="P:peptidoglycan metabolic process"/>
    <property type="evidence" value="ECO:0007669"/>
    <property type="project" value="TreeGrafter"/>
</dbReference>
<evidence type="ECO:0000256" key="1">
    <source>
        <dbReference type="SAM" id="Phobius"/>
    </source>
</evidence>
<keyword evidence="4" id="KW-1185">Reference proteome</keyword>
<dbReference type="PANTHER" id="PTHR30336:SF4">
    <property type="entry name" value="ENVELOPE BIOGENESIS FACTOR ELYC"/>
    <property type="match status" value="1"/>
</dbReference>
<dbReference type="Proteomes" id="UP000478837">
    <property type="component" value="Unassembled WGS sequence"/>
</dbReference>
<gene>
    <name evidence="3" type="ORF">GTW09_08695</name>
</gene>
<dbReference type="InterPro" id="IPR051599">
    <property type="entry name" value="Cell_Envelope_Assoc"/>
</dbReference>
<reference evidence="3 4" key="1">
    <citation type="submission" date="2020-01" db="EMBL/GenBank/DDBJ databases">
        <title>Genomes of bacteria type strains.</title>
        <authorList>
            <person name="Chen J."/>
            <person name="Zhu S."/>
            <person name="Yang J."/>
        </authorList>
    </citation>
    <scope>NUCLEOTIDE SEQUENCE [LARGE SCALE GENOMIC DNA]</scope>
    <source>
        <strain evidence="3 4">LMG 22958</strain>
    </source>
</reference>